<dbReference type="InterPro" id="IPR027417">
    <property type="entry name" value="P-loop_NTPase"/>
</dbReference>
<dbReference type="PANTHER" id="PTHR13696:SF96">
    <property type="entry name" value="COBQ_COBB_MIND_PARA NUCLEOTIDE BINDING DOMAIN-CONTAINING PROTEIN"/>
    <property type="match status" value="1"/>
</dbReference>
<dbReference type="RefSeq" id="WP_106169188.1">
    <property type="nucleotide sequence ID" value="NZ_JAVKZF010000009.1"/>
</dbReference>
<reference evidence="2 3" key="1">
    <citation type="journal article" date="2019" name="Genome Biol. Evol.">
        <title>Day and night: Metabolic profiles and evolutionary relationships of six axenic non-marine cyanobacteria.</title>
        <authorList>
            <person name="Will S.E."/>
            <person name="Henke P."/>
            <person name="Boedeker C."/>
            <person name="Huang S."/>
            <person name="Brinkmann H."/>
            <person name="Rohde M."/>
            <person name="Jarek M."/>
            <person name="Friedl T."/>
            <person name="Seufert S."/>
            <person name="Schumacher M."/>
            <person name="Overmann J."/>
            <person name="Neumann-Schaal M."/>
            <person name="Petersen J."/>
        </authorList>
    </citation>
    <scope>NUCLEOTIDE SEQUENCE [LARGE SCALE GENOMIC DNA]</scope>
    <source>
        <strain evidence="2 3">SAG 39.79</strain>
    </source>
</reference>
<evidence type="ECO:0000313" key="3">
    <source>
        <dbReference type="Proteomes" id="UP000282574"/>
    </source>
</evidence>
<dbReference type="PANTHER" id="PTHR13696">
    <property type="entry name" value="P-LOOP CONTAINING NUCLEOSIDE TRIPHOSPHATE HYDROLASE"/>
    <property type="match status" value="1"/>
</dbReference>
<evidence type="ECO:0000259" key="1">
    <source>
        <dbReference type="Pfam" id="PF01656"/>
    </source>
</evidence>
<dbReference type="Gene3D" id="3.40.50.300">
    <property type="entry name" value="P-loop containing nucleotide triphosphate hydrolases"/>
    <property type="match status" value="1"/>
</dbReference>
<dbReference type="CDD" id="cd02042">
    <property type="entry name" value="ParAB_family"/>
    <property type="match status" value="1"/>
</dbReference>
<dbReference type="Pfam" id="PF01656">
    <property type="entry name" value="CbiA"/>
    <property type="match status" value="1"/>
</dbReference>
<dbReference type="InterPro" id="IPR002586">
    <property type="entry name" value="CobQ/CobB/MinD/ParA_Nub-bd_dom"/>
</dbReference>
<dbReference type="PIRSF" id="PIRSF009320">
    <property type="entry name" value="Nuc_binding_HP_1000"/>
    <property type="match status" value="1"/>
</dbReference>
<dbReference type="AlphaFoldDB" id="A0AB37U8F9"/>
<proteinExistence type="predicted"/>
<gene>
    <name evidence="2" type="ORF">DSM107010_71120</name>
</gene>
<organism evidence="2 3">
    <name type="scientific">Chroococcidiopsis cubana SAG 39.79</name>
    <dbReference type="NCBI Taxonomy" id="388085"/>
    <lineage>
        <taxon>Bacteria</taxon>
        <taxon>Bacillati</taxon>
        <taxon>Cyanobacteriota</taxon>
        <taxon>Cyanophyceae</taxon>
        <taxon>Chroococcidiopsidales</taxon>
        <taxon>Chroococcidiopsidaceae</taxon>
        <taxon>Chroococcidiopsis</taxon>
    </lineage>
</organism>
<dbReference type="InterPro" id="IPR050678">
    <property type="entry name" value="DNA_Partitioning_ATPase"/>
</dbReference>
<accession>A0AB37U8F9</accession>
<keyword evidence="3" id="KW-1185">Reference proteome</keyword>
<comment type="caution">
    <text evidence="2">The sequence shown here is derived from an EMBL/GenBank/DDBJ whole genome shotgun (WGS) entry which is preliminary data.</text>
</comment>
<dbReference type="EMBL" id="RSCK01000189">
    <property type="protein sequence ID" value="RUS95844.1"/>
    <property type="molecule type" value="Genomic_DNA"/>
</dbReference>
<dbReference type="Proteomes" id="UP000282574">
    <property type="component" value="Unassembled WGS sequence"/>
</dbReference>
<feature type="domain" description="CobQ/CobB/MinD/ParA nucleotide binding" evidence="1">
    <location>
        <begin position="13"/>
        <end position="189"/>
    </location>
</feature>
<dbReference type="SUPFAM" id="SSF52540">
    <property type="entry name" value="P-loop containing nucleoside triphosphate hydrolases"/>
    <property type="match status" value="1"/>
</dbReference>
<name>A0AB37U8F9_9CYAN</name>
<protein>
    <submittedName>
        <fullName evidence="2">Cobyrinic acid a,c-diamide synthase</fullName>
    </submittedName>
</protein>
<sequence>MSQRKILPHKIYAVVNQKGGAGKSTTAGHLAYWLNQQCAALFVDADGQQSGSPWMQDLGINIAQMHDPEQLFEELPVLARRYDAVVVDGPGNAGEITKSILGRCDIAIVPNRPSEFDLRSSGTIVQFVRHVRELRGGMPEAVLFLNAAKGKRSVLLREAQEALSDCPLKLSKIVINDLTCITDAPGQRKTVFQMRSEQALSAAAAYNNLFKEVLQVLHDKKIS</sequence>
<evidence type="ECO:0000313" key="2">
    <source>
        <dbReference type="EMBL" id="RUS95844.1"/>
    </source>
</evidence>